<feature type="region of interest" description="Disordered" evidence="1">
    <location>
        <begin position="77"/>
        <end position="97"/>
    </location>
</feature>
<dbReference type="AlphaFoldDB" id="A0A6A7AC88"/>
<gene>
    <name evidence="2" type="ORF">CC86DRAFT_402332</name>
</gene>
<proteinExistence type="predicted"/>
<organism evidence="2 3">
    <name type="scientific">Ophiobolus disseminans</name>
    <dbReference type="NCBI Taxonomy" id="1469910"/>
    <lineage>
        <taxon>Eukaryota</taxon>
        <taxon>Fungi</taxon>
        <taxon>Dikarya</taxon>
        <taxon>Ascomycota</taxon>
        <taxon>Pezizomycotina</taxon>
        <taxon>Dothideomycetes</taxon>
        <taxon>Pleosporomycetidae</taxon>
        <taxon>Pleosporales</taxon>
        <taxon>Pleosporineae</taxon>
        <taxon>Phaeosphaeriaceae</taxon>
        <taxon>Ophiobolus</taxon>
    </lineage>
</organism>
<feature type="compositionally biased region" description="Basic and acidic residues" evidence="1">
    <location>
        <begin position="22"/>
        <end position="41"/>
    </location>
</feature>
<feature type="region of interest" description="Disordered" evidence="1">
    <location>
        <begin position="236"/>
        <end position="256"/>
    </location>
</feature>
<feature type="compositionally biased region" description="Basic and acidic residues" evidence="1">
    <location>
        <begin position="369"/>
        <end position="392"/>
    </location>
</feature>
<accession>A0A6A7AC88</accession>
<sequence length="521" mass="58366">MQLRSRVTLTPVAPSRSATTRARQDKRTVPSRISRDGATDHALRERNTNLHGAQAHAPSPCKPNRSATPKAFNLATISSEHVTPRSAPTSSPTSTSDRVQALAVLQKIMGRRLPPDELSNYEVMVSNLARRGWNETGIRNRYHSALRDLFEKHRHAAPVHNKFAQMYNRHFEGQDESFHLPVYEDLESGSEVKGEVKLKQEALALAQPQDRSIHRTESYHATTSPQAALHMQFDGTMDEHPNQEPQATRTDADLGPFSAGNLQYQMDEMRNDSRAAEDDGDVEMRDADGHLPSLEAVREHIAQMRDHRNSNETKESIATGPPRRLEESVSPEHQPTSKDRVELALLVSTEPKETDAVTEGGGEPTQQPDTRKGNCSDIALDCHDTSKAKDDSNESDNEDDSQHTTSSPIASPPPSIAPSLPPHFPKPESTRSYLAWLHHRQARFPTAAPNFPECILVAKKLGCHPSKVFDEVTYHWGFETGCDRSEWYKHNRLTVLGEDPRFDEEGVGRWRAWLELGRDGR</sequence>
<keyword evidence="3" id="KW-1185">Reference proteome</keyword>
<evidence type="ECO:0000313" key="2">
    <source>
        <dbReference type="EMBL" id="KAF2830287.1"/>
    </source>
</evidence>
<reference evidence="2" key="1">
    <citation type="journal article" date="2020" name="Stud. Mycol.">
        <title>101 Dothideomycetes genomes: a test case for predicting lifestyles and emergence of pathogens.</title>
        <authorList>
            <person name="Haridas S."/>
            <person name="Albert R."/>
            <person name="Binder M."/>
            <person name="Bloem J."/>
            <person name="Labutti K."/>
            <person name="Salamov A."/>
            <person name="Andreopoulos B."/>
            <person name="Baker S."/>
            <person name="Barry K."/>
            <person name="Bills G."/>
            <person name="Bluhm B."/>
            <person name="Cannon C."/>
            <person name="Castanera R."/>
            <person name="Culley D."/>
            <person name="Daum C."/>
            <person name="Ezra D."/>
            <person name="Gonzalez J."/>
            <person name="Henrissat B."/>
            <person name="Kuo A."/>
            <person name="Liang C."/>
            <person name="Lipzen A."/>
            <person name="Lutzoni F."/>
            <person name="Magnuson J."/>
            <person name="Mondo S."/>
            <person name="Nolan M."/>
            <person name="Ohm R."/>
            <person name="Pangilinan J."/>
            <person name="Park H.-J."/>
            <person name="Ramirez L."/>
            <person name="Alfaro M."/>
            <person name="Sun H."/>
            <person name="Tritt A."/>
            <person name="Yoshinaga Y."/>
            <person name="Zwiers L.-H."/>
            <person name="Turgeon B."/>
            <person name="Goodwin S."/>
            <person name="Spatafora J."/>
            <person name="Crous P."/>
            <person name="Grigoriev I."/>
        </authorList>
    </citation>
    <scope>NUCLEOTIDE SEQUENCE</scope>
    <source>
        <strain evidence="2">CBS 113818</strain>
    </source>
</reference>
<feature type="compositionally biased region" description="Pro residues" evidence="1">
    <location>
        <begin position="410"/>
        <end position="424"/>
    </location>
</feature>
<dbReference type="EMBL" id="MU006219">
    <property type="protein sequence ID" value="KAF2830287.1"/>
    <property type="molecule type" value="Genomic_DNA"/>
</dbReference>
<dbReference type="OrthoDB" id="3798283at2759"/>
<evidence type="ECO:0000313" key="3">
    <source>
        <dbReference type="Proteomes" id="UP000799424"/>
    </source>
</evidence>
<evidence type="ECO:0000256" key="1">
    <source>
        <dbReference type="SAM" id="MobiDB-lite"/>
    </source>
</evidence>
<name>A0A6A7AC88_9PLEO</name>
<feature type="region of interest" description="Disordered" evidence="1">
    <location>
        <begin position="1"/>
        <end position="41"/>
    </location>
</feature>
<feature type="compositionally biased region" description="Basic and acidic residues" evidence="1">
    <location>
        <begin position="304"/>
        <end position="315"/>
    </location>
</feature>
<dbReference type="Proteomes" id="UP000799424">
    <property type="component" value="Unassembled WGS sequence"/>
</dbReference>
<feature type="region of interest" description="Disordered" evidence="1">
    <location>
        <begin position="304"/>
        <end position="425"/>
    </location>
</feature>
<feature type="compositionally biased region" description="Low complexity" evidence="1">
    <location>
        <begin position="84"/>
        <end position="96"/>
    </location>
</feature>
<protein>
    <submittedName>
        <fullName evidence="2">Uncharacterized protein</fullName>
    </submittedName>
</protein>